<accession>A0A645HC90</accession>
<reference evidence="2" key="1">
    <citation type="submission" date="2019-08" db="EMBL/GenBank/DDBJ databases">
        <authorList>
            <person name="Kucharzyk K."/>
            <person name="Murdoch R.W."/>
            <person name="Higgins S."/>
            <person name="Loffler F."/>
        </authorList>
    </citation>
    <scope>NUCLEOTIDE SEQUENCE</scope>
</reference>
<feature type="region of interest" description="Disordered" evidence="1">
    <location>
        <begin position="20"/>
        <end position="43"/>
    </location>
</feature>
<protein>
    <submittedName>
        <fullName evidence="2">Uncharacterized protein</fullName>
    </submittedName>
</protein>
<organism evidence="2">
    <name type="scientific">bioreactor metagenome</name>
    <dbReference type="NCBI Taxonomy" id="1076179"/>
    <lineage>
        <taxon>unclassified sequences</taxon>
        <taxon>metagenomes</taxon>
        <taxon>ecological metagenomes</taxon>
    </lineage>
</organism>
<proteinExistence type="predicted"/>
<evidence type="ECO:0000256" key="1">
    <source>
        <dbReference type="SAM" id="MobiDB-lite"/>
    </source>
</evidence>
<dbReference type="AlphaFoldDB" id="A0A645HC90"/>
<dbReference type="EMBL" id="VSSQ01090419">
    <property type="protein sequence ID" value="MPN36340.1"/>
    <property type="molecule type" value="Genomic_DNA"/>
</dbReference>
<gene>
    <name evidence="2" type="ORF">SDC9_183849</name>
</gene>
<comment type="caution">
    <text evidence="2">The sequence shown here is derived from an EMBL/GenBank/DDBJ whole genome shotgun (WGS) entry which is preliminary data.</text>
</comment>
<feature type="compositionally biased region" description="Basic and acidic residues" evidence="1">
    <location>
        <begin position="28"/>
        <end position="43"/>
    </location>
</feature>
<name>A0A645HC90_9ZZZZ</name>
<evidence type="ECO:0000313" key="2">
    <source>
        <dbReference type="EMBL" id="MPN36340.1"/>
    </source>
</evidence>
<sequence>MKLTYPEMIDKVDLLKTKRSPSAQDALNEMREASRERIEERLR</sequence>